<name>A0ABW3D3N7_9FLAO</name>
<organism evidence="2 3">
    <name type="scientific">Sungkyunkwania multivorans</name>
    <dbReference type="NCBI Taxonomy" id="1173618"/>
    <lineage>
        <taxon>Bacteria</taxon>
        <taxon>Pseudomonadati</taxon>
        <taxon>Bacteroidota</taxon>
        <taxon>Flavobacteriia</taxon>
        <taxon>Flavobacteriales</taxon>
        <taxon>Flavobacteriaceae</taxon>
        <taxon>Sungkyunkwania</taxon>
    </lineage>
</organism>
<accession>A0ABW3D3N7</accession>
<dbReference type="RefSeq" id="WP_386409442.1">
    <property type="nucleotide sequence ID" value="NZ_JBHTJH010000017.1"/>
</dbReference>
<dbReference type="SUPFAM" id="SSF103515">
    <property type="entry name" value="Autotransporter"/>
    <property type="match status" value="1"/>
</dbReference>
<comment type="caution">
    <text evidence="2">The sequence shown here is derived from an EMBL/GenBank/DDBJ whole genome shotgun (WGS) entry which is preliminary data.</text>
</comment>
<evidence type="ECO:0000313" key="2">
    <source>
        <dbReference type="EMBL" id="MFD0863418.1"/>
    </source>
</evidence>
<keyword evidence="1" id="KW-0732">Signal</keyword>
<dbReference type="Proteomes" id="UP001596978">
    <property type="component" value="Unassembled WGS sequence"/>
</dbReference>
<dbReference type="EMBL" id="JBHTJH010000017">
    <property type="protein sequence ID" value="MFD0863418.1"/>
    <property type="molecule type" value="Genomic_DNA"/>
</dbReference>
<keyword evidence="3" id="KW-1185">Reference proteome</keyword>
<feature type="signal peptide" evidence="1">
    <location>
        <begin position="1"/>
        <end position="18"/>
    </location>
</feature>
<proteinExistence type="predicted"/>
<reference evidence="3" key="1">
    <citation type="journal article" date="2019" name="Int. J. Syst. Evol. Microbiol.">
        <title>The Global Catalogue of Microorganisms (GCM) 10K type strain sequencing project: providing services to taxonomists for standard genome sequencing and annotation.</title>
        <authorList>
            <consortium name="The Broad Institute Genomics Platform"/>
            <consortium name="The Broad Institute Genome Sequencing Center for Infectious Disease"/>
            <person name="Wu L."/>
            <person name="Ma J."/>
        </authorList>
    </citation>
    <scope>NUCLEOTIDE SEQUENCE [LARGE SCALE GENOMIC DNA]</scope>
    <source>
        <strain evidence="3">CCUG 62952</strain>
    </source>
</reference>
<evidence type="ECO:0000313" key="3">
    <source>
        <dbReference type="Proteomes" id="UP001596978"/>
    </source>
</evidence>
<feature type="chain" id="PRO_5046793394" evidence="1">
    <location>
        <begin position="19"/>
        <end position="169"/>
    </location>
</feature>
<protein>
    <submittedName>
        <fullName evidence="2">DUF3575 domain-containing protein</fullName>
    </submittedName>
</protein>
<dbReference type="InterPro" id="IPR021958">
    <property type="entry name" value="DUF3575"/>
</dbReference>
<evidence type="ECO:0000256" key="1">
    <source>
        <dbReference type="SAM" id="SignalP"/>
    </source>
</evidence>
<dbReference type="Pfam" id="PF12099">
    <property type="entry name" value="DUF3575"/>
    <property type="match status" value="1"/>
</dbReference>
<dbReference type="InterPro" id="IPR036709">
    <property type="entry name" value="Autotransporte_beta_dom_sf"/>
</dbReference>
<sequence>MKHYFTILAFVLSFSAFAQQTENSSDLFKRHELRLNTLYAPFGAVNVDYEYLLAEKSGLGVRGNFSFRKDDEFNWSLSAYYRRYFFSKKPGSGFYIEGFAQGTEYGFQNFRSPTTTTAYNLGFGVGLGYKVLIDDKWTIEAGIGLGKNLFDTGDNKEIARAVIGIGYRF</sequence>
<gene>
    <name evidence="2" type="ORF">ACFQ1M_14480</name>
</gene>